<dbReference type="FunFam" id="3.30.160.60:FF:000446">
    <property type="entry name" value="Zinc finger protein"/>
    <property type="match status" value="2"/>
</dbReference>
<dbReference type="FunFam" id="3.30.160.60:FF:002343">
    <property type="entry name" value="Zinc finger protein 33A"/>
    <property type="match status" value="1"/>
</dbReference>
<evidence type="ECO:0000313" key="13">
    <source>
        <dbReference type="Ensembl" id="ENSBJAP00000013598.1"/>
    </source>
</evidence>
<accession>A0A8C0B9H3</accession>
<keyword evidence="4" id="KW-0677">Repeat</keyword>
<feature type="domain" description="C2H2-type" evidence="12">
    <location>
        <begin position="105"/>
        <end position="132"/>
    </location>
</feature>
<dbReference type="FunFam" id="3.30.160.60:FF:000512">
    <property type="entry name" value="zinc finger protein 197 isoform X1"/>
    <property type="match status" value="1"/>
</dbReference>
<dbReference type="InterPro" id="IPR036236">
    <property type="entry name" value="Znf_C2H2_sf"/>
</dbReference>
<organism evidence="13 14">
    <name type="scientific">Buteo japonicus</name>
    <dbReference type="NCBI Taxonomy" id="224669"/>
    <lineage>
        <taxon>Eukaryota</taxon>
        <taxon>Metazoa</taxon>
        <taxon>Chordata</taxon>
        <taxon>Craniata</taxon>
        <taxon>Vertebrata</taxon>
        <taxon>Euteleostomi</taxon>
        <taxon>Archelosauria</taxon>
        <taxon>Archosauria</taxon>
        <taxon>Dinosauria</taxon>
        <taxon>Saurischia</taxon>
        <taxon>Theropoda</taxon>
        <taxon>Coelurosauria</taxon>
        <taxon>Aves</taxon>
        <taxon>Neognathae</taxon>
        <taxon>Neoaves</taxon>
        <taxon>Telluraves</taxon>
        <taxon>Accipitrimorphae</taxon>
        <taxon>Accipitriformes</taxon>
        <taxon>Accipitridae</taxon>
        <taxon>Accipitrinae</taxon>
        <taxon>Buteo</taxon>
    </lineage>
</organism>
<keyword evidence="6" id="KW-0862">Zinc</keyword>
<evidence type="ECO:0000256" key="5">
    <source>
        <dbReference type="ARBA" id="ARBA00022771"/>
    </source>
</evidence>
<dbReference type="AlphaFoldDB" id="A0A8C0B9H3"/>
<keyword evidence="5 11" id="KW-0863">Zinc-finger</keyword>
<keyword evidence="7" id="KW-0805">Transcription regulation</keyword>
<dbReference type="PANTHER" id="PTHR47772">
    <property type="entry name" value="ZINC FINGER PROTEIN 200"/>
    <property type="match status" value="1"/>
</dbReference>
<dbReference type="Ensembl" id="ENSBJAT00000013965.1">
    <property type="protein sequence ID" value="ENSBJAP00000013598.1"/>
    <property type="gene ID" value="ENSBJAG00000009061.1"/>
</dbReference>
<dbReference type="Gene3D" id="3.30.160.60">
    <property type="entry name" value="Classic Zinc Finger"/>
    <property type="match status" value="5"/>
</dbReference>
<proteinExistence type="inferred from homology"/>
<protein>
    <recommendedName>
        <fullName evidence="12">C2H2-type domain-containing protein</fullName>
    </recommendedName>
</protein>
<dbReference type="Proteomes" id="UP000694555">
    <property type="component" value="Unplaced"/>
</dbReference>
<dbReference type="PROSITE" id="PS50157">
    <property type="entry name" value="ZINC_FINGER_C2H2_2"/>
    <property type="match status" value="3"/>
</dbReference>
<evidence type="ECO:0000256" key="10">
    <source>
        <dbReference type="ARBA" id="ARBA00023242"/>
    </source>
</evidence>
<keyword evidence="10" id="KW-0539">Nucleus</keyword>
<evidence type="ECO:0000256" key="6">
    <source>
        <dbReference type="ARBA" id="ARBA00022833"/>
    </source>
</evidence>
<dbReference type="InterPro" id="IPR013087">
    <property type="entry name" value="Znf_C2H2_type"/>
</dbReference>
<evidence type="ECO:0000256" key="1">
    <source>
        <dbReference type="ARBA" id="ARBA00004123"/>
    </source>
</evidence>
<sequence length="240" mass="26931">EGAWGGQLPASISPPHLLARSPRALAPRNMMRPVVGMVMIPWDHLGERQDDGIHLEKALEGLHGILLHPGDAIGDNHSGYSDGEEIISQTSNLQERKASQTEKPHKCPKCNKGFGWFSDLIKHQRSHPGEKPFICSECGENFRVSSHFISHRRMHTGERPYPCLECRKSFTHTGERPFKYMQCGKGFSDFSTLAQHQQTHMGEEPCVCSHQVHTGEKPFMCAECGRCFQNKKCLSTVNVT</sequence>
<feature type="domain" description="C2H2-type" evidence="12">
    <location>
        <begin position="178"/>
        <end position="205"/>
    </location>
</feature>
<dbReference type="SMART" id="SM00355">
    <property type="entry name" value="ZnF_C2H2"/>
    <property type="match status" value="3"/>
</dbReference>
<evidence type="ECO:0000256" key="8">
    <source>
        <dbReference type="ARBA" id="ARBA00023125"/>
    </source>
</evidence>
<dbReference type="GO" id="GO:0003677">
    <property type="term" value="F:DNA binding"/>
    <property type="evidence" value="ECO:0007669"/>
    <property type="project" value="UniProtKB-KW"/>
</dbReference>
<reference evidence="13" key="2">
    <citation type="submission" date="2025-09" db="UniProtKB">
        <authorList>
            <consortium name="Ensembl"/>
        </authorList>
    </citation>
    <scope>IDENTIFICATION</scope>
</reference>
<keyword evidence="14" id="KW-1185">Reference proteome</keyword>
<dbReference type="InterPro" id="IPR050636">
    <property type="entry name" value="C2H2-ZF_domain-containing"/>
</dbReference>
<dbReference type="PROSITE" id="PS00028">
    <property type="entry name" value="ZINC_FINGER_C2H2_1"/>
    <property type="match status" value="2"/>
</dbReference>
<evidence type="ECO:0000256" key="7">
    <source>
        <dbReference type="ARBA" id="ARBA00023015"/>
    </source>
</evidence>
<evidence type="ECO:0000256" key="2">
    <source>
        <dbReference type="ARBA" id="ARBA00006991"/>
    </source>
</evidence>
<dbReference type="GO" id="GO:0008270">
    <property type="term" value="F:zinc ion binding"/>
    <property type="evidence" value="ECO:0007669"/>
    <property type="project" value="UniProtKB-KW"/>
</dbReference>
<name>A0A8C0B9H3_9AVES</name>
<evidence type="ECO:0000256" key="11">
    <source>
        <dbReference type="PROSITE-ProRule" id="PRU00042"/>
    </source>
</evidence>
<evidence type="ECO:0000256" key="9">
    <source>
        <dbReference type="ARBA" id="ARBA00023163"/>
    </source>
</evidence>
<dbReference type="FunFam" id="3.30.160.60:FF:000212">
    <property type="entry name" value="zinc finger protein 382 isoform X2"/>
    <property type="match status" value="1"/>
</dbReference>
<dbReference type="GO" id="GO:0005634">
    <property type="term" value="C:nucleus"/>
    <property type="evidence" value="ECO:0007669"/>
    <property type="project" value="UniProtKB-SubCell"/>
</dbReference>
<evidence type="ECO:0000256" key="4">
    <source>
        <dbReference type="ARBA" id="ARBA00022737"/>
    </source>
</evidence>
<comment type="similarity">
    <text evidence="2">Belongs to the krueppel C2H2-type zinc-finger protein family.</text>
</comment>
<feature type="domain" description="C2H2-type" evidence="12">
    <location>
        <begin position="133"/>
        <end position="160"/>
    </location>
</feature>
<reference evidence="13" key="1">
    <citation type="submission" date="2025-08" db="UniProtKB">
        <authorList>
            <consortium name="Ensembl"/>
        </authorList>
    </citation>
    <scope>IDENTIFICATION</scope>
</reference>
<evidence type="ECO:0000256" key="3">
    <source>
        <dbReference type="ARBA" id="ARBA00022723"/>
    </source>
</evidence>
<keyword evidence="9" id="KW-0804">Transcription</keyword>
<dbReference type="PANTHER" id="PTHR47772:SF13">
    <property type="entry name" value="GASTRULA ZINC FINGER PROTEIN XLCGF49.1-LIKE-RELATED"/>
    <property type="match status" value="1"/>
</dbReference>
<dbReference type="Pfam" id="PF00096">
    <property type="entry name" value="zf-C2H2"/>
    <property type="match status" value="3"/>
</dbReference>
<evidence type="ECO:0000259" key="12">
    <source>
        <dbReference type="PROSITE" id="PS50157"/>
    </source>
</evidence>
<comment type="subcellular location">
    <subcellularLocation>
        <location evidence="1">Nucleus</location>
    </subcellularLocation>
</comment>
<evidence type="ECO:0000313" key="14">
    <source>
        <dbReference type="Proteomes" id="UP000694555"/>
    </source>
</evidence>
<keyword evidence="8" id="KW-0238">DNA-binding</keyword>
<dbReference type="SUPFAM" id="SSF57667">
    <property type="entry name" value="beta-beta-alpha zinc fingers"/>
    <property type="match status" value="3"/>
</dbReference>
<keyword evidence="3" id="KW-0479">Metal-binding</keyword>